<proteinExistence type="predicted"/>
<reference evidence="1" key="1">
    <citation type="journal article" name="DNA Res.">
        <title>The physiological potential of anammox bacteria as revealed by their core genome structure.</title>
        <authorList>
            <person name="Okubo T."/>
            <person name="Toyoda A."/>
            <person name="Fukuhara K."/>
            <person name="Uchiyama I."/>
            <person name="Harigaya Y."/>
            <person name="Kuroiwa M."/>
            <person name="Suzuki T."/>
            <person name="Murakami Y."/>
            <person name="Suwa Y."/>
            <person name="Takami H."/>
        </authorList>
    </citation>
    <scope>NUCLEOTIDE SEQUENCE</scope>
    <source>
        <strain evidence="1">317325-3</strain>
    </source>
</reference>
<evidence type="ECO:0000313" key="1">
    <source>
        <dbReference type="EMBL" id="BBO22233.1"/>
    </source>
</evidence>
<organism evidence="1 2">
    <name type="scientific">Candidatus Desulfobacillus denitrificans</name>
    <dbReference type="NCBI Taxonomy" id="2608985"/>
    <lineage>
        <taxon>Bacteria</taxon>
        <taxon>Pseudomonadati</taxon>
        <taxon>Pseudomonadota</taxon>
        <taxon>Betaproteobacteria</taxon>
        <taxon>Candidatus Desulfobacillus</taxon>
    </lineage>
</organism>
<sequence length="70" mass="7827">MAAFSPRPTTTLLLLEPVLFLLPHPVALRAEILDYQATHIQAEDHPLLITRPVFAVLARLTFPANRNASR</sequence>
<evidence type="ECO:0000313" key="2">
    <source>
        <dbReference type="Proteomes" id="UP000662914"/>
    </source>
</evidence>
<gene>
    <name evidence="1" type="ORF">DSYM_29320</name>
</gene>
<name>A0A809R3Q6_9PROT</name>
<protein>
    <submittedName>
        <fullName evidence="1">Uncharacterized protein</fullName>
    </submittedName>
</protein>
<dbReference type="Proteomes" id="UP000662914">
    <property type="component" value="Chromosome"/>
</dbReference>
<dbReference type="EMBL" id="AP021857">
    <property type="protein sequence ID" value="BBO22233.1"/>
    <property type="molecule type" value="Genomic_DNA"/>
</dbReference>
<accession>A0A809R3Q6</accession>
<dbReference type="KEGG" id="ddz:DSYM_29320"/>
<dbReference type="AlphaFoldDB" id="A0A809R3Q6"/>